<dbReference type="Gramene" id="LPERR10G01850.1">
    <property type="protein sequence ID" value="LPERR10G01850.1"/>
    <property type="gene ID" value="LPERR10G01850"/>
</dbReference>
<reference evidence="4" key="2">
    <citation type="submission" date="2013-12" db="EMBL/GenBank/DDBJ databases">
        <authorList>
            <person name="Yu Y."/>
            <person name="Lee S."/>
            <person name="de Baynast K."/>
            <person name="Wissotski M."/>
            <person name="Liu L."/>
            <person name="Talag J."/>
            <person name="Goicoechea J."/>
            <person name="Angelova A."/>
            <person name="Jetty R."/>
            <person name="Kudrna D."/>
            <person name="Golser W."/>
            <person name="Rivera L."/>
            <person name="Zhang J."/>
            <person name="Wing R."/>
        </authorList>
    </citation>
    <scope>NUCLEOTIDE SEQUENCE</scope>
</reference>
<keyword evidence="2" id="KW-0732">Signal</keyword>
<dbReference type="EnsemblPlants" id="LPERR10G01850.1">
    <property type="protein sequence ID" value="LPERR10G01850.1"/>
    <property type="gene ID" value="LPERR10G01850"/>
</dbReference>
<sequence length="223" mass="22778">MAAAARALLLGAVVCAAVMAVAATTDGEAALIVGQAKCGDCTRKSMNAEDVFKGLQVAIKCKNADGKYETKAVGDLDGNGAFGVPLAAGELHGADCFAQLHSATTNAPCPGQEPSKIVLLSTTNNVNDDEGGKTADNTFVAVAGKVNYSSSPAAECASAFLCDPVVDYFRKHPFFEYFHKKPEPEPEPLPQPDPKPLPSPENGGGAGNCGGGAAPPPSSSVYH</sequence>
<dbReference type="eggNOG" id="ENOG502QTFH">
    <property type="taxonomic scope" value="Eukaryota"/>
</dbReference>
<evidence type="ECO:0000313" key="4">
    <source>
        <dbReference type="Proteomes" id="UP000032180"/>
    </source>
</evidence>
<feature type="chain" id="PRO_5002350281" description="Proline-rich protein" evidence="2">
    <location>
        <begin position="24"/>
        <end position="223"/>
    </location>
</feature>
<dbReference type="AlphaFoldDB" id="A0A0D9XHT6"/>
<reference evidence="3 4" key="1">
    <citation type="submission" date="2012-08" db="EMBL/GenBank/DDBJ databases">
        <title>Oryza genome evolution.</title>
        <authorList>
            <person name="Wing R.A."/>
        </authorList>
    </citation>
    <scope>NUCLEOTIDE SEQUENCE</scope>
</reference>
<evidence type="ECO:0000256" key="2">
    <source>
        <dbReference type="SAM" id="SignalP"/>
    </source>
</evidence>
<proteinExistence type="predicted"/>
<dbReference type="PANTHER" id="PTHR33935:SF22">
    <property type="entry name" value="OS10G0149400 PROTEIN"/>
    <property type="match status" value="1"/>
</dbReference>
<dbReference type="PANTHER" id="PTHR33935">
    <property type="entry name" value="OS10G0148100 PROTEIN"/>
    <property type="match status" value="1"/>
</dbReference>
<feature type="compositionally biased region" description="Pro residues" evidence="1">
    <location>
        <begin position="214"/>
        <end position="223"/>
    </location>
</feature>
<dbReference type="Pfam" id="PF01190">
    <property type="entry name" value="Pollen_Ole_e_1"/>
    <property type="match status" value="1"/>
</dbReference>
<feature type="signal peptide" evidence="2">
    <location>
        <begin position="1"/>
        <end position="23"/>
    </location>
</feature>
<evidence type="ECO:0000256" key="1">
    <source>
        <dbReference type="SAM" id="MobiDB-lite"/>
    </source>
</evidence>
<evidence type="ECO:0008006" key="5">
    <source>
        <dbReference type="Google" id="ProtNLM"/>
    </source>
</evidence>
<keyword evidence="4" id="KW-1185">Reference proteome</keyword>
<reference evidence="3" key="3">
    <citation type="submission" date="2015-04" db="UniProtKB">
        <authorList>
            <consortium name="EnsemblPlants"/>
        </authorList>
    </citation>
    <scope>IDENTIFICATION</scope>
</reference>
<dbReference type="Proteomes" id="UP000032180">
    <property type="component" value="Chromosome 10"/>
</dbReference>
<accession>A0A0D9XHT6</accession>
<feature type="compositionally biased region" description="Gly residues" evidence="1">
    <location>
        <begin position="202"/>
        <end position="213"/>
    </location>
</feature>
<feature type="compositionally biased region" description="Pro residues" evidence="1">
    <location>
        <begin position="187"/>
        <end position="199"/>
    </location>
</feature>
<feature type="region of interest" description="Disordered" evidence="1">
    <location>
        <begin position="181"/>
        <end position="223"/>
    </location>
</feature>
<evidence type="ECO:0000313" key="3">
    <source>
        <dbReference type="EnsemblPlants" id="LPERR10G01850.1"/>
    </source>
</evidence>
<protein>
    <recommendedName>
        <fullName evidence="5">Proline-rich protein</fullName>
    </recommendedName>
</protein>
<name>A0A0D9XHT6_9ORYZ</name>
<organism evidence="3 4">
    <name type="scientific">Leersia perrieri</name>
    <dbReference type="NCBI Taxonomy" id="77586"/>
    <lineage>
        <taxon>Eukaryota</taxon>
        <taxon>Viridiplantae</taxon>
        <taxon>Streptophyta</taxon>
        <taxon>Embryophyta</taxon>
        <taxon>Tracheophyta</taxon>
        <taxon>Spermatophyta</taxon>
        <taxon>Magnoliopsida</taxon>
        <taxon>Liliopsida</taxon>
        <taxon>Poales</taxon>
        <taxon>Poaceae</taxon>
        <taxon>BOP clade</taxon>
        <taxon>Oryzoideae</taxon>
        <taxon>Oryzeae</taxon>
        <taxon>Oryzinae</taxon>
        <taxon>Leersia</taxon>
    </lineage>
</organism>
<dbReference type="STRING" id="77586.A0A0D9XHT6"/>
<dbReference type="HOGENOM" id="CLU_042219_2_0_1"/>